<dbReference type="Gene3D" id="3.40.50.2300">
    <property type="match status" value="2"/>
</dbReference>
<dbReference type="SUPFAM" id="SSF52172">
    <property type="entry name" value="CheY-like"/>
    <property type="match status" value="2"/>
</dbReference>
<dbReference type="CDD" id="cd00156">
    <property type="entry name" value="REC"/>
    <property type="match status" value="1"/>
</dbReference>
<dbReference type="InterPro" id="IPR000014">
    <property type="entry name" value="PAS"/>
</dbReference>
<keyword evidence="10" id="KW-1185">Reference proteome</keyword>
<reference evidence="9 10" key="1">
    <citation type="submission" date="2018-03" db="EMBL/GenBank/DDBJ databases">
        <title>The draft genome of Sphingosinicella sp. GL-C-18.</title>
        <authorList>
            <person name="Liu L."/>
            <person name="Li L."/>
            <person name="Liang L."/>
            <person name="Zhang X."/>
            <person name="Wang T."/>
        </authorList>
    </citation>
    <scope>NUCLEOTIDE SEQUENCE [LARGE SCALE GENOMIC DNA]</scope>
    <source>
        <strain evidence="9 10">GL-C-18</strain>
    </source>
</reference>
<dbReference type="InterPro" id="IPR036097">
    <property type="entry name" value="HisK_dim/P_sf"/>
</dbReference>
<dbReference type="InterPro" id="IPR003661">
    <property type="entry name" value="HisK_dim/P_dom"/>
</dbReference>
<dbReference type="SMART" id="SM00086">
    <property type="entry name" value="PAC"/>
    <property type="match status" value="1"/>
</dbReference>
<accession>A0A2P7QE12</accession>
<dbReference type="InterPro" id="IPR035965">
    <property type="entry name" value="PAS-like_dom_sf"/>
</dbReference>
<evidence type="ECO:0000256" key="1">
    <source>
        <dbReference type="ARBA" id="ARBA00000085"/>
    </source>
</evidence>
<dbReference type="PANTHER" id="PTHR43065:SF42">
    <property type="entry name" value="TWO-COMPONENT SENSOR PPRA"/>
    <property type="match status" value="1"/>
</dbReference>
<dbReference type="Gene3D" id="3.30.565.10">
    <property type="entry name" value="Histidine kinase-like ATPase, C-terminal domain"/>
    <property type="match status" value="1"/>
</dbReference>
<dbReference type="FunFam" id="3.30.450.20:FF:000099">
    <property type="entry name" value="Sensory box sensor histidine kinase"/>
    <property type="match status" value="1"/>
</dbReference>
<organism evidence="9 10">
    <name type="scientific">Allosphingosinicella deserti</name>
    <dbReference type="NCBI Taxonomy" id="2116704"/>
    <lineage>
        <taxon>Bacteria</taxon>
        <taxon>Pseudomonadati</taxon>
        <taxon>Pseudomonadota</taxon>
        <taxon>Alphaproteobacteria</taxon>
        <taxon>Sphingomonadales</taxon>
        <taxon>Sphingomonadaceae</taxon>
        <taxon>Allosphingosinicella</taxon>
    </lineage>
</organism>
<dbReference type="CDD" id="cd00082">
    <property type="entry name" value="HisKA"/>
    <property type="match status" value="1"/>
</dbReference>
<evidence type="ECO:0000259" key="8">
    <source>
        <dbReference type="PROSITE" id="PS50113"/>
    </source>
</evidence>
<dbReference type="RefSeq" id="WP_106516244.1">
    <property type="nucleotide sequence ID" value="NZ_PXYI01000018.1"/>
</dbReference>
<dbReference type="PROSITE" id="PS50112">
    <property type="entry name" value="PAS"/>
    <property type="match status" value="1"/>
</dbReference>
<dbReference type="SUPFAM" id="SSF47384">
    <property type="entry name" value="Homodimeric domain of signal transducing histidine kinase"/>
    <property type="match status" value="1"/>
</dbReference>
<comment type="caution">
    <text evidence="9">The sequence shown here is derived from an EMBL/GenBank/DDBJ whole genome shotgun (WGS) entry which is preliminary data.</text>
</comment>
<dbReference type="Pfam" id="PF08447">
    <property type="entry name" value="PAS_3"/>
    <property type="match status" value="1"/>
</dbReference>
<dbReference type="Pfam" id="PF00072">
    <property type="entry name" value="Response_reg"/>
    <property type="match status" value="2"/>
</dbReference>
<dbReference type="SMART" id="SM00388">
    <property type="entry name" value="HisKA"/>
    <property type="match status" value="1"/>
</dbReference>
<dbReference type="InterPro" id="IPR011006">
    <property type="entry name" value="CheY-like_superfamily"/>
</dbReference>
<evidence type="ECO:0000259" key="6">
    <source>
        <dbReference type="PROSITE" id="PS50110"/>
    </source>
</evidence>
<dbReference type="InterPro" id="IPR004358">
    <property type="entry name" value="Sig_transdc_His_kin-like_C"/>
</dbReference>
<dbReference type="CDD" id="cd00130">
    <property type="entry name" value="PAS"/>
    <property type="match status" value="1"/>
</dbReference>
<dbReference type="Proteomes" id="UP000241167">
    <property type="component" value="Unassembled WGS sequence"/>
</dbReference>
<dbReference type="SMART" id="SM00387">
    <property type="entry name" value="HATPase_c"/>
    <property type="match status" value="1"/>
</dbReference>
<dbReference type="EC" id="2.7.13.3" evidence="2"/>
<dbReference type="InterPro" id="IPR005467">
    <property type="entry name" value="His_kinase_dom"/>
</dbReference>
<feature type="domain" description="PAS" evidence="7">
    <location>
        <begin position="148"/>
        <end position="218"/>
    </location>
</feature>
<dbReference type="PROSITE" id="PS50110">
    <property type="entry name" value="RESPONSE_REGULATORY"/>
    <property type="match status" value="2"/>
</dbReference>
<keyword evidence="9" id="KW-0418">Kinase</keyword>
<feature type="modified residue" description="4-aspartylphosphate" evidence="4">
    <location>
        <position position="65"/>
    </location>
</feature>
<dbReference type="SUPFAM" id="SSF55785">
    <property type="entry name" value="PYP-like sensor domain (PAS domain)"/>
    <property type="match status" value="1"/>
</dbReference>
<dbReference type="InterPro" id="IPR000700">
    <property type="entry name" value="PAS-assoc_C"/>
</dbReference>
<dbReference type="InterPro" id="IPR036890">
    <property type="entry name" value="HATPase_C_sf"/>
</dbReference>
<dbReference type="Pfam" id="PF02518">
    <property type="entry name" value="HATPase_c"/>
    <property type="match status" value="1"/>
</dbReference>
<feature type="modified residue" description="4-aspartylphosphate" evidence="4">
    <location>
        <position position="602"/>
    </location>
</feature>
<keyword evidence="9" id="KW-0808">Transferase</keyword>
<dbReference type="InterPro" id="IPR003594">
    <property type="entry name" value="HATPase_dom"/>
</dbReference>
<evidence type="ECO:0000313" key="9">
    <source>
        <dbReference type="EMBL" id="PSJ36203.1"/>
    </source>
</evidence>
<dbReference type="PRINTS" id="PR00344">
    <property type="entry name" value="BCTRLSENSOR"/>
</dbReference>
<evidence type="ECO:0000256" key="2">
    <source>
        <dbReference type="ARBA" id="ARBA00012438"/>
    </source>
</evidence>
<dbReference type="GO" id="GO:0000155">
    <property type="term" value="F:phosphorelay sensor kinase activity"/>
    <property type="evidence" value="ECO:0007669"/>
    <property type="project" value="InterPro"/>
</dbReference>
<evidence type="ECO:0000259" key="5">
    <source>
        <dbReference type="PROSITE" id="PS50109"/>
    </source>
</evidence>
<keyword evidence="3 4" id="KW-0597">Phosphoprotein</keyword>
<evidence type="ECO:0000313" key="10">
    <source>
        <dbReference type="Proteomes" id="UP000241167"/>
    </source>
</evidence>
<dbReference type="Gene3D" id="1.10.287.130">
    <property type="match status" value="1"/>
</dbReference>
<dbReference type="InterPro" id="IPR013655">
    <property type="entry name" value="PAS_fold_3"/>
</dbReference>
<feature type="domain" description="PAC" evidence="8">
    <location>
        <begin position="221"/>
        <end position="273"/>
    </location>
</feature>
<dbReference type="Gene3D" id="3.30.450.20">
    <property type="entry name" value="PAS domain"/>
    <property type="match status" value="1"/>
</dbReference>
<sequence length="671" mass="72713">MAAPAPAQVTKIVRVLHLEDSSIDADLVCEYLRLKGAECKIDRVWSREDFASALDGTPYDLILADHRLPAFDGESALTIAVEKAPETPFIFVSGTLGEEVAVEALKRGATDFVVKQRLGRLSEVVERALAEASERRERRRAEAALRESEANFATLVDTLPQLCWMANPAGDTIWYNQRWYEYTGTTPEEMAALGRERVHHPDHLPDVLRQWRCCLTAGEPFEMTIPLLGADGEYRPFLTRAVPVRGEGAAIVRWLGTCTDVSAQVAAEAALKRLNDSLESRVVEAIAEREAAFSHLAEMQKMETMGQLTGGVAHDFNNLLTPIVGGLDVLRRRLDGDARAERLLTGALEAAERAKTLVQRLLAFARRQVLEARAIDVAKLVEGTRDMIGRSIGPRIRVEIRAADDLPAARVDPNQLELALLNLAVNARDAMPDGGTLTLSIASETVGPGHPNGLRYGTYVRVAVRDTGSGMDDVTLKRAIEPFYSTKGIGKGTGLGLSMVHGLAAQSGGALLLDSKIGEGTTAELWLPVAAGAAEQSMEEDGSAILDMPPATILLVDDEDLVRSGTAELLADLGHVVVEARSAGEALQLLRDGVTADLVITDYLMPGMNGAELAMEIRKRLPRMPILLATGYANLAGHQMADLPLLTKPFRQREVAARLSELLPRSALEDC</sequence>
<dbReference type="PROSITE" id="PS50113">
    <property type="entry name" value="PAC"/>
    <property type="match status" value="1"/>
</dbReference>
<protein>
    <recommendedName>
        <fullName evidence="2">histidine kinase</fullName>
        <ecNumber evidence="2">2.7.13.3</ecNumber>
    </recommendedName>
</protein>
<dbReference type="PROSITE" id="PS50109">
    <property type="entry name" value="HIS_KIN"/>
    <property type="match status" value="1"/>
</dbReference>
<feature type="domain" description="Histidine kinase" evidence="5">
    <location>
        <begin position="311"/>
        <end position="531"/>
    </location>
</feature>
<dbReference type="SMART" id="SM00091">
    <property type="entry name" value="PAS"/>
    <property type="match status" value="1"/>
</dbReference>
<dbReference type="NCBIfam" id="TIGR00229">
    <property type="entry name" value="sensory_box"/>
    <property type="match status" value="1"/>
</dbReference>
<comment type="catalytic activity">
    <reaction evidence="1">
        <text>ATP + protein L-histidine = ADP + protein N-phospho-L-histidine.</text>
        <dbReference type="EC" id="2.7.13.3"/>
    </reaction>
</comment>
<feature type="domain" description="Response regulatory" evidence="6">
    <location>
        <begin position="552"/>
        <end position="663"/>
    </location>
</feature>
<dbReference type="PANTHER" id="PTHR43065">
    <property type="entry name" value="SENSOR HISTIDINE KINASE"/>
    <property type="match status" value="1"/>
</dbReference>
<dbReference type="AlphaFoldDB" id="A0A2P7QE12"/>
<dbReference type="OrthoDB" id="9796100at2"/>
<dbReference type="SUPFAM" id="SSF55874">
    <property type="entry name" value="ATPase domain of HSP90 chaperone/DNA topoisomerase II/histidine kinase"/>
    <property type="match status" value="1"/>
</dbReference>
<name>A0A2P7QE12_9SPHN</name>
<dbReference type="Pfam" id="PF00512">
    <property type="entry name" value="HisKA"/>
    <property type="match status" value="1"/>
</dbReference>
<dbReference type="InterPro" id="IPR001610">
    <property type="entry name" value="PAC"/>
</dbReference>
<dbReference type="EMBL" id="PXYI01000018">
    <property type="protein sequence ID" value="PSJ36203.1"/>
    <property type="molecule type" value="Genomic_DNA"/>
</dbReference>
<feature type="domain" description="Response regulatory" evidence="6">
    <location>
        <begin position="14"/>
        <end position="130"/>
    </location>
</feature>
<evidence type="ECO:0000259" key="7">
    <source>
        <dbReference type="PROSITE" id="PS50112"/>
    </source>
</evidence>
<gene>
    <name evidence="9" type="ORF">C7I55_27415</name>
</gene>
<proteinExistence type="predicted"/>
<dbReference type="SMART" id="SM00448">
    <property type="entry name" value="REC"/>
    <property type="match status" value="2"/>
</dbReference>
<evidence type="ECO:0000256" key="3">
    <source>
        <dbReference type="ARBA" id="ARBA00022553"/>
    </source>
</evidence>
<dbReference type="InterPro" id="IPR001789">
    <property type="entry name" value="Sig_transdc_resp-reg_receiver"/>
</dbReference>
<evidence type="ECO:0000256" key="4">
    <source>
        <dbReference type="PROSITE-ProRule" id="PRU00169"/>
    </source>
</evidence>